<dbReference type="EMBL" id="JAFNEN010001572">
    <property type="protein sequence ID" value="KAG8173642.1"/>
    <property type="molecule type" value="Genomic_DNA"/>
</dbReference>
<accession>A0AAV6TPY0</accession>
<proteinExistence type="predicted"/>
<name>A0AAV6TPY0_9ARAC</name>
<feature type="region of interest" description="Disordered" evidence="1">
    <location>
        <begin position="325"/>
        <end position="365"/>
    </location>
</feature>
<feature type="non-terminal residue" evidence="3">
    <location>
        <position position="787"/>
    </location>
</feature>
<dbReference type="AlphaFoldDB" id="A0AAV6TPY0"/>
<feature type="region of interest" description="Disordered" evidence="1">
    <location>
        <begin position="222"/>
        <end position="243"/>
    </location>
</feature>
<feature type="compositionally biased region" description="Low complexity" evidence="1">
    <location>
        <begin position="356"/>
        <end position="365"/>
    </location>
</feature>
<feature type="transmembrane region" description="Helical" evidence="2">
    <location>
        <begin position="23"/>
        <end position="44"/>
    </location>
</feature>
<feature type="compositionally biased region" description="Basic and acidic residues" evidence="1">
    <location>
        <begin position="275"/>
        <end position="288"/>
    </location>
</feature>
<feature type="region of interest" description="Disordered" evidence="1">
    <location>
        <begin position="442"/>
        <end position="471"/>
    </location>
</feature>
<feature type="compositionally biased region" description="Polar residues" evidence="1">
    <location>
        <begin position="539"/>
        <end position="553"/>
    </location>
</feature>
<protein>
    <submittedName>
        <fullName evidence="3">Uncharacterized protein</fullName>
    </submittedName>
</protein>
<feature type="compositionally biased region" description="Polar residues" evidence="1">
    <location>
        <begin position="140"/>
        <end position="161"/>
    </location>
</feature>
<dbReference type="Proteomes" id="UP000827092">
    <property type="component" value="Unassembled WGS sequence"/>
</dbReference>
<feature type="region of interest" description="Disordered" evidence="1">
    <location>
        <begin position="765"/>
        <end position="787"/>
    </location>
</feature>
<sequence length="787" mass="89449">MYVSKNYVIKYHIKQLLTNLDSFLLQSIWPLTSAFLLCCFVAIADSQEHRFPTTRRRLPTVIITREHLRQQQRTPSLYGPIGDTAAEFVVSAGLDDRQSSAVRIRKIGSNDGSNRRNNGDNISLRNNAGSNRRDDVHAGNRNNFESNSGNIQVNQRNNVGSSHRENFSNSRRHNMDGNRRNNFVGNNAESNAANDTSSNEVNDRHQVISVHHRRRPELRPVNFANDRNRGNGPQVLSSDGRQPHPYNGQEVFNPQIVGVSVERRHPELHPQANRRRQDIHHQRNRVGDSQRFYPAVNVNFERGPQQYVPPIFVPNYQTHRNGQPIIPTDQRGYVNSRPTVNSKPVYIGEPNEKTESISNPSPNASPAIVTEEKRVHATFEDNRDPVLKTNDDEVNDDIKKAPHKHIVAETPVLRLKPADAQKYLIRRPSLVLTDQITVNEVRGPRFGPRSLEHDQEESTTGSRQKRRAPSSLYSLAHVELNRTTGHPKVERQFTKIKKPKIIKESNNETEPLPTIKKALHGFRDRGQRKSKSHPFRNYSGHQDTSSNSSTFTKPSLFDTRTPYYSDEFVSDQSSDSSSKQSDLNDEDVMSFSDFLASPIAEKIRLERQKMFRNSSRWTSDPNDYIYPNSTVDLESSMENTSVPALQEMIAAKLLHNILSLNNSYSENETTAHSDPRMSRDNLSSAEQRHFGILVSPYDSIETLPSRNSMPIVRILRGKIVPIPDLPQELIPILLGTYRPTHTSETSLDDPKMTENVLDDAILSLLQGDDNRSGRPMASNNKDFRRPP</sequence>
<organism evidence="3 4">
    <name type="scientific">Oedothorax gibbosus</name>
    <dbReference type="NCBI Taxonomy" id="931172"/>
    <lineage>
        <taxon>Eukaryota</taxon>
        <taxon>Metazoa</taxon>
        <taxon>Ecdysozoa</taxon>
        <taxon>Arthropoda</taxon>
        <taxon>Chelicerata</taxon>
        <taxon>Arachnida</taxon>
        <taxon>Araneae</taxon>
        <taxon>Araneomorphae</taxon>
        <taxon>Entelegynae</taxon>
        <taxon>Araneoidea</taxon>
        <taxon>Linyphiidae</taxon>
        <taxon>Erigoninae</taxon>
        <taxon>Oedothorax</taxon>
    </lineage>
</organism>
<keyword evidence="2" id="KW-1133">Transmembrane helix</keyword>
<feature type="region of interest" description="Disordered" evidence="1">
    <location>
        <begin position="103"/>
        <end position="202"/>
    </location>
</feature>
<keyword evidence="2" id="KW-0472">Membrane</keyword>
<evidence type="ECO:0000256" key="2">
    <source>
        <dbReference type="SAM" id="Phobius"/>
    </source>
</evidence>
<feature type="region of interest" description="Disordered" evidence="1">
    <location>
        <begin position="521"/>
        <end position="554"/>
    </location>
</feature>
<feature type="region of interest" description="Disordered" evidence="1">
    <location>
        <begin position="270"/>
        <end position="289"/>
    </location>
</feature>
<keyword evidence="4" id="KW-1185">Reference proteome</keyword>
<feature type="compositionally biased region" description="Polar residues" evidence="1">
    <location>
        <begin position="180"/>
        <end position="200"/>
    </location>
</feature>
<evidence type="ECO:0000313" key="3">
    <source>
        <dbReference type="EMBL" id="KAG8173642.1"/>
    </source>
</evidence>
<comment type="caution">
    <text evidence="3">The sequence shown here is derived from an EMBL/GenBank/DDBJ whole genome shotgun (WGS) entry which is preliminary data.</text>
</comment>
<evidence type="ECO:0000256" key="1">
    <source>
        <dbReference type="SAM" id="MobiDB-lite"/>
    </source>
</evidence>
<evidence type="ECO:0000313" key="4">
    <source>
        <dbReference type="Proteomes" id="UP000827092"/>
    </source>
</evidence>
<gene>
    <name evidence="3" type="ORF">JTE90_013653</name>
</gene>
<reference evidence="3 4" key="1">
    <citation type="journal article" date="2022" name="Nat. Ecol. Evol.">
        <title>A masculinizing supergene underlies an exaggerated male reproductive morph in a spider.</title>
        <authorList>
            <person name="Hendrickx F."/>
            <person name="De Corte Z."/>
            <person name="Sonet G."/>
            <person name="Van Belleghem S.M."/>
            <person name="Kostlbacher S."/>
            <person name="Vangestel C."/>
        </authorList>
    </citation>
    <scope>NUCLEOTIDE SEQUENCE [LARGE SCALE GENOMIC DNA]</scope>
    <source>
        <strain evidence="3">W744_W776</strain>
    </source>
</reference>
<keyword evidence="2" id="KW-0812">Transmembrane</keyword>